<organism evidence="4 5">
    <name type="scientific">Pseudoalteromonas piratica</name>
    <dbReference type="NCBI Taxonomy" id="1348114"/>
    <lineage>
        <taxon>Bacteria</taxon>
        <taxon>Pseudomonadati</taxon>
        <taxon>Pseudomonadota</taxon>
        <taxon>Gammaproteobacteria</taxon>
        <taxon>Alteromonadales</taxon>
        <taxon>Pseudoalteromonadaceae</taxon>
        <taxon>Pseudoalteromonas</taxon>
    </lineage>
</organism>
<proteinExistence type="predicted"/>
<evidence type="ECO:0000313" key="5">
    <source>
        <dbReference type="Proteomes" id="UP000030341"/>
    </source>
</evidence>
<dbReference type="Pfam" id="PF13439">
    <property type="entry name" value="Glyco_transf_4"/>
    <property type="match status" value="1"/>
</dbReference>
<accession>A0A0A7ED47</accession>
<dbReference type="InterPro" id="IPR001296">
    <property type="entry name" value="Glyco_trans_1"/>
</dbReference>
<protein>
    <recommendedName>
        <fullName evidence="6">Glycosyl transferase</fullName>
    </recommendedName>
</protein>
<reference evidence="4 5" key="1">
    <citation type="submission" date="2014-11" db="EMBL/GenBank/DDBJ databases">
        <title>Complete Genome Sequence of Pseudoalteromonas sp. Strain OCN003 Isolated from Kaneohe Bay, Oahu, Hawaii.</title>
        <authorList>
            <person name="Beurmann S."/>
            <person name="Videau P."/>
            <person name="Ushijima B."/>
            <person name="Smith A.M."/>
            <person name="Aeby G.S."/>
            <person name="Callahan S.M."/>
            <person name="Belcaid M."/>
        </authorList>
    </citation>
    <scope>NUCLEOTIDE SEQUENCE [LARGE SCALE GENOMIC DNA]</scope>
    <source>
        <strain evidence="4 5">OCN003</strain>
    </source>
</reference>
<dbReference type="CDD" id="cd03794">
    <property type="entry name" value="GT4_WbuB-like"/>
    <property type="match status" value="1"/>
</dbReference>
<dbReference type="Gene3D" id="3.40.50.2000">
    <property type="entry name" value="Glycogen Phosphorylase B"/>
    <property type="match status" value="2"/>
</dbReference>
<dbReference type="PANTHER" id="PTHR46401">
    <property type="entry name" value="GLYCOSYLTRANSFERASE WBBK-RELATED"/>
    <property type="match status" value="1"/>
</dbReference>
<evidence type="ECO:0000259" key="2">
    <source>
        <dbReference type="Pfam" id="PF00534"/>
    </source>
</evidence>
<evidence type="ECO:0000259" key="3">
    <source>
        <dbReference type="Pfam" id="PF13439"/>
    </source>
</evidence>
<name>A0A0A7ED47_9GAMM</name>
<keyword evidence="5" id="KW-1185">Reference proteome</keyword>
<dbReference type="PANTHER" id="PTHR46401:SF2">
    <property type="entry name" value="GLYCOSYLTRANSFERASE WBBK-RELATED"/>
    <property type="match status" value="1"/>
</dbReference>
<dbReference type="HOGENOM" id="CLU_009583_36_1_6"/>
<dbReference type="OrthoDB" id="9815351at2"/>
<dbReference type="AlphaFoldDB" id="A0A0A7ED47"/>
<dbReference type="GO" id="GO:0016757">
    <property type="term" value="F:glycosyltransferase activity"/>
    <property type="evidence" value="ECO:0007669"/>
    <property type="project" value="InterPro"/>
</dbReference>
<dbReference type="Pfam" id="PF00534">
    <property type="entry name" value="Glycos_transf_1"/>
    <property type="match status" value="1"/>
</dbReference>
<dbReference type="RefSeq" id="WP_038639477.1">
    <property type="nucleotide sequence ID" value="NZ_CP009888.1"/>
</dbReference>
<evidence type="ECO:0000256" key="1">
    <source>
        <dbReference type="ARBA" id="ARBA00022679"/>
    </source>
</evidence>
<sequence>MRLSSLKVAHLTTVHKRTDTRVFVKECSSLARFLKHVVLIVADGKGSEKVNNVEIKDIGKPSSLAYRFFVSGFKVFRAALKEKADIYHFHDPELMFVGWGLRLCGKKVIYDVHEDVPSQVLRKPWLPKVFAYPISYIVRLCENISSKILSGIVTVTPHIAGRFDSRKTIEVRNYPCLEEFYTPIDLAIEQGKPLNLVYVGGITKDRGIFQMLDALINVKGNVKLHLVGPCFPTSLLSEIEGHEAWPKVEYYGWQNRDQVVEILKNSHLGLVLLQPTGDYELAFPVKMFEYMASGLPILSSNFELYDEIVQHTQSGRTVEPTEPAKISDVINEMLNDHHVLREYGVFGRQSVETQFNWQSQISGLLEFYQKILK</sequence>
<evidence type="ECO:0008006" key="6">
    <source>
        <dbReference type="Google" id="ProtNLM"/>
    </source>
</evidence>
<feature type="domain" description="Glycosyl transferase family 1" evidence="2">
    <location>
        <begin position="191"/>
        <end position="339"/>
    </location>
</feature>
<dbReference type="GO" id="GO:0009103">
    <property type="term" value="P:lipopolysaccharide biosynthetic process"/>
    <property type="evidence" value="ECO:0007669"/>
    <property type="project" value="TreeGrafter"/>
</dbReference>
<dbReference type="KEGG" id="pseo:OM33_04940"/>
<dbReference type="Proteomes" id="UP000030341">
    <property type="component" value="Chromosome 1"/>
</dbReference>
<feature type="domain" description="Glycosyltransferase subfamily 4-like N-terminal" evidence="3">
    <location>
        <begin position="29"/>
        <end position="163"/>
    </location>
</feature>
<keyword evidence="1" id="KW-0808">Transferase</keyword>
<dbReference type="InterPro" id="IPR028098">
    <property type="entry name" value="Glyco_trans_4-like_N"/>
</dbReference>
<gene>
    <name evidence="4" type="ORF">OM33_04940</name>
</gene>
<dbReference type="STRING" id="1348114.OM33_04940"/>
<dbReference type="SUPFAM" id="SSF53756">
    <property type="entry name" value="UDP-Glycosyltransferase/glycogen phosphorylase"/>
    <property type="match status" value="1"/>
</dbReference>
<dbReference type="eggNOG" id="COG0438">
    <property type="taxonomic scope" value="Bacteria"/>
</dbReference>
<evidence type="ECO:0000313" key="4">
    <source>
        <dbReference type="EMBL" id="AIY64565.1"/>
    </source>
</evidence>
<dbReference type="EMBL" id="CP009888">
    <property type="protein sequence ID" value="AIY64565.1"/>
    <property type="molecule type" value="Genomic_DNA"/>
</dbReference>